<dbReference type="PANTHER" id="PTHR43499:SF1">
    <property type="entry name" value="ABC TRANSPORTER I FAMILY MEMBER 1"/>
    <property type="match status" value="1"/>
</dbReference>
<keyword evidence="6" id="KW-0472">Membrane</keyword>
<dbReference type="InterPro" id="IPR017871">
    <property type="entry name" value="ABC_transporter-like_CS"/>
</dbReference>
<keyword evidence="3" id="KW-0201">Cytochrome c-type biogenesis</keyword>
<dbReference type="InterPro" id="IPR003439">
    <property type="entry name" value="ABC_transporter-like_ATP-bd"/>
</dbReference>
<dbReference type="EMBL" id="FPHT01000247">
    <property type="protein sequence ID" value="SFV82472.1"/>
    <property type="molecule type" value="Genomic_DNA"/>
</dbReference>
<keyword evidence="4" id="KW-0067">ATP-binding</keyword>
<dbReference type="Pfam" id="PF00005">
    <property type="entry name" value="ABC_tran"/>
    <property type="match status" value="1"/>
</dbReference>
<dbReference type="InterPro" id="IPR027417">
    <property type="entry name" value="P-loop_NTPase"/>
</dbReference>
<feature type="domain" description="ABC transporter" evidence="7">
    <location>
        <begin position="16"/>
        <end position="212"/>
    </location>
</feature>
<keyword evidence="2" id="KW-0547">Nucleotide-binding</keyword>
<dbReference type="SMART" id="SM00382">
    <property type="entry name" value="AAA"/>
    <property type="match status" value="1"/>
</dbReference>
<name>A0A1W1DM64_9ZZZZ</name>
<protein>
    <submittedName>
        <fullName evidence="9">ABC transporter involved in cytochrome c biogenesis, ATPase component CcmA</fullName>
    </submittedName>
</protein>
<keyword evidence="1" id="KW-0813">Transport</keyword>
<dbReference type="GO" id="GO:0017004">
    <property type="term" value="P:cytochrome complex assembly"/>
    <property type="evidence" value="ECO:0007669"/>
    <property type="project" value="UniProtKB-KW"/>
</dbReference>
<dbReference type="NCBIfam" id="NF010061">
    <property type="entry name" value="PRK13538.1"/>
    <property type="match status" value="1"/>
</dbReference>
<dbReference type="NCBIfam" id="TIGR01189">
    <property type="entry name" value="ccmA"/>
    <property type="match status" value="1"/>
</dbReference>
<evidence type="ECO:0000256" key="5">
    <source>
        <dbReference type="ARBA" id="ARBA00022967"/>
    </source>
</evidence>
<evidence type="ECO:0000313" key="8">
    <source>
        <dbReference type="EMBL" id="SFV80768.1"/>
    </source>
</evidence>
<reference evidence="9" key="1">
    <citation type="submission" date="2016-10" db="EMBL/GenBank/DDBJ databases">
        <authorList>
            <person name="de Groot N.N."/>
        </authorList>
    </citation>
    <scope>NUCLEOTIDE SEQUENCE</scope>
</reference>
<dbReference type="AlphaFoldDB" id="A0A1W1DM64"/>
<dbReference type="GO" id="GO:0016887">
    <property type="term" value="F:ATP hydrolysis activity"/>
    <property type="evidence" value="ECO:0007669"/>
    <property type="project" value="InterPro"/>
</dbReference>
<sequence>MVQILVDNRANTVSSLNVNNLNCQRGYNQLFSELSFEVHSGDILRITGTNGSGKTSLLKILAGLNAPEEGEITLDKHSVKSDKYQSEVFYLGHLSALSAELTSIENLEFLTGLNKSIDQHLLVEALEQVGLKGYEDEHCAKLSAGQKRRVILAGLFVSNAKIWLLDEPFTALDPHGVKIVEERISKHCAQGGLCLFTTHQDSALPDQKVLAL</sequence>
<keyword evidence="5" id="KW-1278">Translocase</keyword>
<evidence type="ECO:0000256" key="4">
    <source>
        <dbReference type="ARBA" id="ARBA00022840"/>
    </source>
</evidence>
<accession>A0A1W1DM64</accession>
<dbReference type="PANTHER" id="PTHR43499">
    <property type="entry name" value="ABC TRANSPORTER I FAMILY MEMBER 1"/>
    <property type="match status" value="1"/>
</dbReference>
<evidence type="ECO:0000256" key="2">
    <source>
        <dbReference type="ARBA" id="ARBA00022741"/>
    </source>
</evidence>
<evidence type="ECO:0000256" key="3">
    <source>
        <dbReference type="ARBA" id="ARBA00022748"/>
    </source>
</evidence>
<dbReference type="PROSITE" id="PS50893">
    <property type="entry name" value="ABC_TRANSPORTER_2"/>
    <property type="match status" value="1"/>
</dbReference>
<dbReference type="GO" id="GO:0005524">
    <property type="term" value="F:ATP binding"/>
    <property type="evidence" value="ECO:0007669"/>
    <property type="project" value="UniProtKB-KW"/>
</dbReference>
<evidence type="ECO:0000256" key="6">
    <source>
        <dbReference type="ARBA" id="ARBA00023136"/>
    </source>
</evidence>
<evidence type="ECO:0000313" key="9">
    <source>
        <dbReference type="EMBL" id="SFV82472.1"/>
    </source>
</evidence>
<dbReference type="GO" id="GO:0022857">
    <property type="term" value="F:transmembrane transporter activity"/>
    <property type="evidence" value="ECO:0007669"/>
    <property type="project" value="InterPro"/>
</dbReference>
<dbReference type="Gene3D" id="3.40.50.300">
    <property type="entry name" value="P-loop containing nucleotide triphosphate hydrolases"/>
    <property type="match status" value="1"/>
</dbReference>
<evidence type="ECO:0000256" key="1">
    <source>
        <dbReference type="ARBA" id="ARBA00022448"/>
    </source>
</evidence>
<dbReference type="EMBL" id="FPHV01000006">
    <property type="protein sequence ID" value="SFV80768.1"/>
    <property type="molecule type" value="Genomic_DNA"/>
</dbReference>
<dbReference type="InterPro" id="IPR005895">
    <property type="entry name" value="ABC_transptr_haem_export_CcmA"/>
</dbReference>
<dbReference type="PROSITE" id="PS00211">
    <property type="entry name" value="ABC_TRANSPORTER_1"/>
    <property type="match status" value="1"/>
</dbReference>
<gene>
    <name evidence="9" type="ORF">MNB_SUP05-12-1079</name>
    <name evidence="8" type="ORF">MNB_SUP05-6-838</name>
</gene>
<dbReference type="InterPro" id="IPR003593">
    <property type="entry name" value="AAA+_ATPase"/>
</dbReference>
<evidence type="ECO:0000259" key="7">
    <source>
        <dbReference type="PROSITE" id="PS50893"/>
    </source>
</evidence>
<organism evidence="9">
    <name type="scientific">hydrothermal vent metagenome</name>
    <dbReference type="NCBI Taxonomy" id="652676"/>
    <lineage>
        <taxon>unclassified sequences</taxon>
        <taxon>metagenomes</taxon>
        <taxon>ecological metagenomes</taxon>
    </lineage>
</organism>
<dbReference type="SUPFAM" id="SSF52540">
    <property type="entry name" value="P-loop containing nucleoside triphosphate hydrolases"/>
    <property type="match status" value="1"/>
</dbReference>
<proteinExistence type="predicted"/>